<feature type="signal peptide" evidence="7">
    <location>
        <begin position="1"/>
        <end position="27"/>
    </location>
</feature>
<evidence type="ECO:0000256" key="7">
    <source>
        <dbReference type="SAM" id="SignalP"/>
    </source>
</evidence>
<evidence type="ECO:0000313" key="9">
    <source>
        <dbReference type="EMBL" id="MFB9909403.1"/>
    </source>
</evidence>
<feature type="chain" id="PRO_5045533590" evidence="7">
    <location>
        <begin position="28"/>
        <end position="1248"/>
    </location>
</feature>
<dbReference type="EMBL" id="JBHLZU010000033">
    <property type="protein sequence ID" value="MFB9909403.1"/>
    <property type="molecule type" value="Genomic_DNA"/>
</dbReference>
<dbReference type="InterPro" id="IPR036852">
    <property type="entry name" value="Peptidase_S8/S53_dom_sf"/>
</dbReference>
<dbReference type="InterPro" id="IPR013783">
    <property type="entry name" value="Ig-like_fold"/>
</dbReference>
<evidence type="ECO:0000256" key="1">
    <source>
        <dbReference type="ARBA" id="ARBA00011073"/>
    </source>
</evidence>
<dbReference type="InterPro" id="IPR000209">
    <property type="entry name" value="Peptidase_S8/S53_dom"/>
</dbReference>
<feature type="active site" description="Charge relay system" evidence="5">
    <location>
        <position position="260"/>
    </location>
</feature>
<keyword evidence="10" id="KW-1185">Reference proteome</keyword>
<dbReference type="Gene3D" id="2.60.40.10">
    <property type="entry name" value="Immunoglobulins"/>
    <property type="match status" value="1"/>
</dbReference>
<evidence type="ECO:0000256" key="4">
    <source>
        <dbReference type="ARBA" id="ARBA00022825"/>
    </source>
</evidence>
<feature type="domain" description="Peptidase S8/S53" evidence="8">
    <location>
        <begin position="221"/>
        <end position="479"/>
    </location>
</feature>
<evidence type="ECO:0000256" key="2">
    <source>
        <dbReference type="ARBA" id="ARBA00022670"/>
    </source>
</evidence>
<name>A0ABV6AAH1_9PSEU</name>
<organism evidence="9 10">
    <name type="scientific">Allokutzneria oryzae</name>
    <dbReference type="NCBI Taxonomy" id="1378989"/>
    <lineage>
        <taxon>Bacteria</taxon>
        <taxon>Bacillati</taxon>
        <taxon>Actinomycetota</taxon>
        <taxon>Actinomycetes</taxon>
        <taxon>Pseudonocardiales</taxon>
        <taxon>Pseudonocardiaceae</taxon>
        <taxon>Allokutzneria</taxon>
    </lineage>
</organism>
<evidence type="ECO:0000256" key="6">
    <source>
        <dbReference type="SAM" id="MobiDB-lite"/>
    </source>
</evidence>
<dbReference type="SUPFAM" id="SSF52743">
    <property type="entry name" value="Subtilisin-like"/>
    <property type="match status" value="1"/>
</dbReference>
<feature type="active site" description="Charge relay system" evidence="5">
    <location>
        <position position="229"/>
    </location>
</feature>
<keyword evidence="2 5" id="KW-0645">Protease</keyword>
<dbReference type="PROSITE" id="PS00137">
    <property type="entry name" value="SUBTILASE_HIS"/>
    <property type="match status" value="1"/>
</dbReference>
<feature type="active site" description="Charge relay system" evidence="5">
    <location>
        <position position="433"/>
    </location>
</feature>
<dbReference type="Proteomes" id="UP001589693">
    <property type="component" value="Unassembled WGS sequence"/>
</dbReference>
<feature type="region of interest" description="Disordered" evidence="6">
    <location>
        <begin position="382"/>
        <end position="403"/>
    </location>
</feature>
<comment type="similarity">
    <text evidence="1 5">Belongs to the peptidase S8 family.</text>
</comment>
<dbReference type="InterPro" id="IPR022398">
    <property type="entry name" value="Peptidase_S8_His-AS"/>
</dbReference>
<dbReference type="RefSeq" id="WP_377862312.1">
    <property type="nucleotide sequence ID" value="NZ_JBHLZU010000033.1"/>
</dbReference>
<evidence type="ECO:0000259" key="8">
    <source>
        <dbReference type="Pfam" id="PF00082"/>
    </source>
</evidence>
<reference evidence="9 10" key="1">
    <citation type="submission" date="2024-09" db="EMBL/GenBank/DDBJ databases">
        <authorList>
            <person name="Sun Q."/>
            <person name="Mori K."/>
        </authorList>
    </citation>
    <scope>NUCLEOTIDE SEQUENCE [LARGE SCALE GENOMIC DNA]</scope>
    <source>
        <strain evidence="9 10">TBRC 7907</strain>
    </source>
</reference>
<feature type="region of interest" description="Disordered" evidence="6">
    <location>
        <begin position="24"/>
        <end position="47"/>
    </location>
</feature>
<evidence type="ECO:0000256" key="5">
    <source>
        <dbReference type="PROSITE-ProRule" id="PRU01240"/>
    </source>
</evidence>
<dbReference type="PRINTS" id="PR00723">
    <property type="entry name" value="SUBTILISIN"/>
</dbReference>
<dbReference type="Pfam" id="PF00082">
    <property type="entry name" value="Peptidase_S8"/>
    <property type="match status" value="1"/>
</dbReference>
<keyword evidence="3 5" id="KW-0378">Hydrolase</keyword>
<dbReference type="PANTHER" id="PTHR43806">
    <property type="entry name" value="PEPTIDASE S8"/>
    <property type="match status" value="1"/>
</dbReference>
<feature type="compositionally biased region" description="Low complexity" evidence="6">
    <location>
        <begin position="73"/>
        <end position="86"/>
    </location>
</feature>
<proteinExistence type="inferred from homology"/>
<dbReference type="PANTHER" id="PTHR43806:SF11">
    <property type="entry name" value="CEREVISIN-RELATED"/>
    <property type="match status" value="1"/>
</dbReference>
<dbReference type="InterPro" id="IPR023827">
    <property type="entry name" value="Peptidase_S8_Asp-AS"/>
</dbReference>
<feature type="region of interest" description="Disordered" evidence="6">
    <location>
        <begin position="67"/>
        <end position="89"/>
    </location>
</feature>
<accession>A0ABV6AAH1</accession>
<protein>
    <submittedName>
        <fullName evidence="9">S8 family serine peptidase</fullName>
    </submittedName>
</protein>
<dbReference type="Gene3D" id="3.50.30.30">
    <property type="match status" value="1"/>
</dbReference>
<keyword evidence="7" id="KW-0732">Signal</keyword>
<sequence length="1248" mass="129898">MHRRRPLVGLVTVAALATLGVGAPASAAPADGSAPTTPATTTSATPTGRTVTLITGDRVHVDAEGVPLHTEAGPGRSGTRFTTSTRNGHHHVVPEDAKAQLESGRLDRRLFDITLLIQYGYEDSKVGDIPLLLAQGTARSAPVVPNGSRRSGQVSPLGLVSMRTNKSEATTTWNQLRGPSGARTISRADKVWLNGKMSYSLDKSVPLTGAPAAWQAGYTAKDVTVAVLDSGVDTTHPDLTGVVAKDFSGSKYGTKDLIGHGTHVTSTVGGTGAASGGKYAGMTKGAKLLLGKVGDFDVTDEAALAAMAWASVENKAKVVNMSFGGEPGEESPLDDAIERLTKEQGTLFVVAAGNNGKDGGVGTPGTTDAALAVASSTKSKQLSEFSSRGPRYGDHAVKPDITGPGSEIVAAKAEGKAGAAGVPERYTVMDGTSMAAPHLTGAAAILAGQHPDWSPGRIKATLMNTAKPIDGTTVYGQGAGLVDLAKATAQTLTADQGSLSLGYFTWPHNGQEPSTKDITYRNDGDKPVTAKLELSTSDKEGKPGDSGQFRLSANEVTVPAKGTAKVSVTVDPTKRPGLYGGWLTATAGDTVVRTAVGAHVEGRMHVINVKATGLDGKPAEPMVTVVGLHKDSTFQETVEIDANGVGKARLPAGDYMVTSEMYEDGPRGTYPSDPLALVHQVAPKIHLDADTTLDIDARKAKPMRVELDDPSMKIIRQDVRVLHGTGGASRPCCVSQRAAAFTDSDTPVLLGTLGGDDPGFRHITNVTAVKPEVTSEIVAPQRVPLNNLSRDSWSPKLVGEHRMTVVDGKRGRAEDLSGLDLKGKLVLLTLDPKADDTAKAVQAVADAGGKAALVVQPARGVFAPMPIPVFNAAEHRLTKLVELLAAGQPVELNLVGAKDSPVSYDVAMTSSGTMPDGGTHQVRKQDLVKIDASYHKDGANFGMRPHLRPQLDGPSPALVPISHPFRAPAPVVELGTTRTEYVSPGWWKHELGVVDKPANGYSGNNRYDAIGSTKITPDGPHRMDFNSGPFGPAIGTLSFGRAGNMIVASPTMFAPRASGTTPGGWSNLSGPGGQVTLSRNGKEIGKSDNGSISALVPEGKGRYEVTAKASREAKPGLLGTSAEATWTFTSGRTGKQGYEQLPVLVLDPRLTLDVTNAAPAGAPLPIEVLAGQHPMSPSKAKVTELRLSVSYDDGATWVDVPVRQNGERWQATLPVGGKAGGHGSLRISAKDSDGSTVAQTVLRAYALS</sequence>
<dbReference type="PROSITE" id="PS51892">
    <property type="entry name" value="SUBTILASE"/>
    <property type="match status" value="1"/>
</dbReference>
<evidence type="ECO:0000256" key="3">
    <source>
        <dbReference type="ARBA" id="ARBA00022801"/>
    </source>
</evidence>
<dbReference type="InterPro" id="IPR050131">
    <property type="entry name" value="Peptidase_S8_subtilisin-like"/>
</dbReference>
<evidence type="ECO:0000313" key="10">
    <source>
        <dbReference type="Proteomes" id="UP001589693"/>
    </source>
</evidence>
<comment type="caution">
    <text evidence="9">The sequence shown here is derived from an EMBL/GenBank/DDBJ whole genome shotgun (WGS) entry which is preliminary data.</text>
</comment>
<dbReference type="PROSITE" id="PS00136">
    <property type="entry name" value="SUBTILASE_ASP"/>
    <property type="match status" value="1"/>
</dbReference>
<gene>
    <name evidence="9" type="ORF">ACFFQA_36175</name>
</gene>
<dbReference type="Gene3D" id="3.40.50.200">
    <property type="entry name" value="Peptidase S8/S53 domain"/>
    <property type="match status" value="1"/>
</dbReference>
<dbReference type="InterPro" id="IPR015500">
    <property type="entry name" value="Peptidase_S8_subtilisin-rel"/>
</dbReference>
<keyword evidence="4 5" id="KW-0720">Serine protease</keyword>